<evidence type="ECO:0000313" key="1">
    <source>
        <dbReference type="EMBL" id="RJX75236.1"/>
    </source>
</evidence>
<gene>
    <name evidence="1" type="ORF">DZ860_00685</name>
</gene>
<keyword evidence="2" id="KW-1185">Reference proteome</keyword>
<dbReference type="Proteomes" id="UP000273252">
    <property type="component" value="Unassembled WGS sequence"/>
</dbReference>
<dbReference type="EMBL" id="QVMU01000001">
    <property type="protein sequence ID" value="RJX75236.1"/>
    <property type="molecule type" value="Genomic_DNA"/>
</dbReference>
<organism evidence="1 2">
    <name type="scientific">Vibrio sinensis</name>
    <dbReference type="NCBI Taxonomy" id="2302434"/>
    <lineage>
        <taxon>Bacteria</taxon>
        <taxon>Pseudomonadati</taxon>
        <taxon>Pseudomonadota</taxon>
        <taxon>Gammaproteobacteria</taxon>
        <taxon>Vibrionales</taxon>
        <taxon>Vibrionaceae</taxon>
        <taxon>Vibrio</taxon>
    </lineage>
</organism>
<reference evidence="1 2" key="1">
    <citation type="submission" date="2018-08" db="EMBL/GenBank/DDBJ databases">
        <title>Vibrio isolated from the Eastern China Marginal Seas.</title>
        <authorList>
            <person name="Li Y."/>
        </authorList>
    </citation>
    <scope>NUCLEOTIDE SEQUENCE [LARGE SCALE GENOMIC DNA]</scope>
    <source>
        <strain evidence="1 2">BEI233</strain>
    </source>
</reference>
<name>A0A3A6QXH1_9VIBR</name>
<comment type="caution">
    <text evidence="1">The sequence shown here is derived from an EMBL/GenBank/DDBJ whole genome shotgun (WGS) entry which is preliminary data.</text>
</comment>
<protein>
    <recommendedName>
        <fullName evidence="3">GIY-YIG nuclease family protein</fullName>
    </recommendedName>
</protein>
<accession>A0A3A6QXH1</accession>
<dbReference type="AlphaFoldDB" id="A0A3A6QXH1"/>
<evidence type="ECO:0008006" key="3">
    <source>
        <dbReference type="Google" id="ProtNLM"/>
    </source>
</evidence>
<sequence>MCSEVVPIIDAYWEGPYSSAAIKKLEGIKGHCLYQIYGSHPVYGRDSLLYIGLSDRDEIFKRLEEHTWIQNQADLCQIYIASCGNFANWEAWRKDGRKRYDRNESKNITLSAIESLLIYAHQPSYNSAGLKSTSFAAKPFRLFNSGKRALLLPEVSTQFYSDSKQALPVELEQSD</sequence>
<dbReference type="OrthoDB" id="1494734at2"/>
<proteinExistence type="predicted"/>
<evidence type="ECO:0000313" key="2">
    <source>
        <dbReference type="Proteomes" id="UP000273252"/>
    </source>
</evidence>
<dbReference type="RefSeq" id="WP_120028992.1">
    <property type="nucleotide sequence ID" value="NZ_QVMU01000001.1"/>
</dbReference>